<dbReference type="EMBL" id="CAJNIZ010021024">
    <property type="protein sequence ID" value="CAE7447427.1"/>
    <property type="molecule type" value="Genomic_DNA"/>
</dbReference>
<name>A0A812RQ50_SYMPI</name>
<dbReference type="AlphaFoldDB" id="A0A812RQ50"/>
<comment type="caution">
    <text evidence="1">The sequence shown here is derived from an EMBL/GenBank/DDBJ whole genome shotgun (WGS) entry which is preliminary data.</text>
</comment>
<reference evidence="1" key="1">
    <citation type="submission" date="2021-02" db="EMBL/GenBank/DDBJ databases">
        <authorList>
            <person name="Dougan E. K."/>
            <person name="Rhodes N."/>
            <person name="Thang M."/>
            <person name="Chan C."/>
        </authorList>
    </citation>
    <scope>NUCLEOTIDE SEQUENCE</scope>
</reference>
<evidence type="ECO:0000313" key="2">
    <source>
        <dbReference type="Proteomes" id="UP000649617"/>
    </source>
</evidence>
<proteinExistence type="predicted"/>
<feature type="non-terminal residue" evidence="1">
    <location>
        <position position="1"/>
    </location>
</feature>
<protein>
    <submittedName>
        <fullName evidence="1">Uncharacterized protein</fullName>
    </submittedName>
</protein>
<keyword evidence="2" id="KW-1185">Reference proteome</keyword>
<evidence type="ECO:0000313" key="1">
    <source>
        <dbReference type="EMBL" id="CAE7447427.1"/>
    </source>
</evidence>
<organism evidence="1 2">
    <name type="scientific">Symbiodinium pilosum</name>
    <name type="common">Dinoflagellate</name>
    <dbReference type="NCBI Taxonomy" id="2952"/>
    <lineage>
        <taxon>Eukaryota</taxon>
        <taxon>Sar</taxon>
        <taxon>Alveolata</taxon>
        <taxon>Dinophyceae</taxon>
        <taxon>Suessiales</taxon>
        <taxon>Symbiodiniaceae</taxon>
        <taxon>Symbiodinium</taxon>
    </lineage>
</organism>
<gene>
    <name evidence="1" type="ORF">SPIL2461_LOCUS10915</name>
</gene>
<accession>A0A812RQ50</accession>
<dbReference type="OrthoDB" id="422174at2759"/>
<dbReference type="Proteomes" id="UP000649617">
    <property type="component" value="Unassembled WGS sequence"/>
</dbReference>
<sequence length="91" mass="9761">VCPALARNDGFMPVPPGSTMPKVSGRPFNVVPGKNYVITKARDPDRAQHAFANLMSASKAHAAPSLYEELCIDSTDDFGADRPELAAVVKY</sequence>
<feature type="non-terminal residue" evidence="1">
    <location>
        <position position="91"/>
    </location>
</feature>